<proteinExistence type="predicted"/>
<dbReference type="RefSeq" id="WP_261789876.1">
    <property type="nucleotide sequence ID" value="NZ_CP030139.2"/>
</dbReference>
<evidence type="ECO:0000313" key="1">
    <source>
        <dbReference type="EMBL" id="WVS92502.1"/>
    </source>
</evidence>
<sequence>MIDFDHPSIQALATELQADQSSITAIAQACFEWVRDQIRHSSDSQLNPVTCRASEVLEY</sequence>
<organism evidence="1 2">
    <name type="scientific">Synechococcus elongatus PCC 11801</name>
    <dbReference type="NCBI Taxonomy" id="2219813"/>
    <lineage>
        <taxon>Bacteria</taxon>
        <taxon>Bacillati</taxon>
        <taxon>Cyanobacteriota</taxon>
        <taxon>Cyanophyceae</taxon>
        <taxon>Synechococcales</taxon>
        <taxon>Synechococcaceae</taxon>
        <taxon>Synechococcus</taxon>
    </lineage>
</organism>
<reference evidence="1 2" key="1">
    <citation type="journal article" date="2018" name="Sci. Rep.">
        <title>Genome Features and Biochemical Characteristics of a Robust, Fast Growing and Naturally Transformable Cyanobacterium Synechococcus elongatus PCC 11801 Isolated from India.</title>
        <authorList>
            <person name="Jaiswal D."/>
            <person name="Sengupta A."/>
            <person name="Sohoni S."/>
            <person name="Sengupta S."/>
            <person name="Phadnavis A.G."/>
            <person name="Pakrasi H.B."/>
            <person name="Wangikar P.P."/>
        </authorList>
    </citation>
    <scope>NUCLEOTIDE SEQUENCE [LARGE SCALE GENOMIC DNA]</scope>
    <source>
        <strain evidence="1 2">PCC 11801</strain>
    </source>
</reference>
<dbReference type="AlphaFoldDB" id="A0AAQ3MCS3"/>
<name>A0AAQ3MCS3_SYNEL</name>
<protein>
    <submittedName>
        <fullName evidence="1">Uncharacterized protein</fullName>
    </submittedName>
</protein>
<evidence type="ECO:0000313" key="2">
    <source>
        <dbReference type="Proteomes" id="UP000267249"/>
    </source>
</evidence>
<accession>A0AAQ3MCS3</accession>
<dbReference type="EMBL" id="CP030139">
    <property type="protein sequence ID" value="WVS92502.1"/>
    <property type="molecule type" value="Genomic_DNA"/>
</dbReference>
<dbReference type="Proteomes" id="UP000267249">
    <property type="component" value="Chromosome"/>
</dbReference>
<gene>
    <name evidence="1" type="ORF">DOP62_13925</name>
</gene>